<evidence type="ECO:0000259" key="9">
    <source>
        <dbReference type="Pfam" id="PF08323"/>
    </source>
</evidence>
<evidence type="ECO:0000256" key="6">
    <source>
        <dbReference type="ARBA" id="ARBA00023056"/>
    </source>
</evidence>
<comment type="catalytic activity">
    <reaction evidence="1 7">
        <text>[(1-&gt;4)-alpha-D-glucosyl](n) + ADP-alpha-D-glucose = [(1-&gt;4)-alpha-D-glucosyl](n+1) + ADP + H(+)</text>
        <dbReference type="Rhea" id="RHEA:18189"/>
        <dbReference type="Rhea" id="RHEA-COMP:9584"/>
        <dbReference type="Rhea" id="RHEA-COMP:9587"/>
        <dbReference type="ChEBI" id="CHEBI:15378"/>
        <dbReference type="ChEBI" id="CHEBI:15444"/>
        <dbReference type="ChEBI" id="CHEBI:57498"/>
        <dbReference type="ChEBI" id="CHEBI:456216"/>
        <dbReference type="EC" id="2.4.1.21"/>
    </reaction>
</comment>
<comment type="function">
    <text evidence="2 7">Synthesizes alpha-1,4-glucan chains using ADP-glucose.</text>
</comment>
<evidence type="ECO:0000256" key="7">
    <source>
        <dbReference type="HAMAP-Rule" id="MF_00484"/>
    </source>
</evidence>
<comment type="caution">
    <text evidence="10">The sequence shown here is derived from an EMBL/GenBank/DDBJ whole genome shotgun (WGS) entry which is preliminary data.</text>
</comment>
<evidence type="ECO:0000259" key="8">
    <source>
        <dbReference type="Pfam" id="PF00534"/>
    </source>
</evidence>
<feature type="binding site" evidence="7">
    <location>
        <position position="15"/>
    </location>
    <ligand>
        <name>ADP-alpha-D-glucose</name>
        <dbReference type="ChEBI" id="CHEBI:57498"/>
    </ligand>
</feature>
<dbReference type="EC" id="2.4.1.21" evidence="7"/>
<dbReference type="Pfam" id="PF08323">
    <property type="entry name" value="Glyco_transf_5"/>
    <property type="match status" value="1"/>
</dbReference>
<evidence type="ECO:0000256" key="3">
    <source>
        <dbReference type="ARBA" id="ARBA00010281"/>
    </source>
</evidence>
<dbReference type="RefSeq" id="WP_377930399.1">
    <property type="nucleotide sequence ID" value="NZ_JBHUEM010000054.1"/>
</dbReference>
<organism evidence="10 11">
    <name type="scientific">Bacillus salitolerans</name>
    <dbReference type="NCBI Taxonomy" id="1437434"/>
    <lineage>
        <taxon>Bacteria</taxon>
        <taxon>Bacillati</taxon>
        <taxon>Bacillota</taxon>
        <taxon>Bacilli</taxon>
        <taxon>Bacillales</taxon>
        <taxon>Bacillaceae</taxon>
        <taxon>Bacillus</taxon>
    </lineage>
</organism>
<feature type="domain" description="Glycosyl transferase family 1" evidence="8">
    <location>
        <begin position="279"/>
        <end position="431"/>
    </location>
</feature>
<dbReference type="NCBIfam" id="NF001898">
    <property type="entry name" value="PRK00654.1-1"/>
    <property type="match status" value="1"/>
</dbReference>
<keyword evidence="4 7" id="KW-0328">Glycosyltransferase</keyword>
<dbReference type="PANTHER" id="PTHR45825:SF11">
    <property type="entry name" value="ALPHA AMYLASE DOMAIN-CONTAINING PROTEIN"/>
    <property type="match status" value="1"/>
</dbReference>
<keyword evidence="5 7" id="KW-0808">Transferase</keyword>
<evidence type="ECO:0000313" key="10">
    <source>
        <dbReference type="EMBL" id="MFD1739164.1"/>
    </source>
</evidence>
<feature type="domain" description="Starch synthase catalytic" evidence="9">
    <location>
        <begin position="2"/>
        <end position="232"/>
    </location>
</feature>
<reference evidence="11" key="1">
    <citation type="journal article" date="2019" name="Int. J. Syst. Evol. Microbiol.">
        <title>The Global Catalogue of Microorganisms (GCM) 10K type strain sequencing project: providing services to taxonomists for standard genome sequencing and annotation.</title>
        <authorList>
            <consortium name="The Broad Institute Genomics Platform"/>
            <consortium name="The Broad Institute Genome Sequencing Center for Infectious Disease"/>
            <person name="Wu L."/>
            <person name="Ma J."/>
        </authorList>
    </citation>
    <scope>NUCLEOTIDE SEQUENCE [LARGE SCALE GENOMIC DNA]</scope>
    <source>
        <strain evidence="11">CCUG 49339</strain>
    </source>
</reference>
<dbReference type="InterPro" id="IPR011835">
    <property type="entry name" value="GS/SS"/>
</dbReference>
<dbReference type="Gene3D" id="3.40.50.2000">
    <property type="entry name" value="Glycogen Phosphorylase B"/>
    <property type="match status" value="2"/>
</dbReference>
<dbReference type="GO" id="GO:0009011">
    <property type="term" value="F:alpha-1,4-glucan glucosyltransferase (ADP-glucose donor) activity"/>
    <property type="evidence" value="ECO:0007669"/>
    <property type="project" value="UniProtKB-EC"/>
</dbReference>
<evidence type="ECO:0000256" key="1">
    <source>
        <dbReference type="ARBA" id="ARBA00001478"/>
    </source>
</evidence>
<evidence type="ECO:0000256" key="5">
    <source>
        <dbReference type="ARBA" id="ARBA00022679"/>
    </source>
</evidence>
<evidence type="ECO:0000313" key="11">
    <source>
        <dbReference type="Proteomes" id="UP001597214"/>
    </source>
</evidence>
<name>A0ABW4LWG6_9BACI</name>
<evidence type="ECO:0000256" key="2">
    <source>
        <dbReference type="ARBA" id="ARBA00002764"/>
    </source>
</evidence>
<dbReference type="CDD" id="cd03791">
    <property type="entry name" value="GT5_Glycogen_synthase_DULL1-like"/>
    <property type="match status" value="1"/>
</dbReference>
<dbReference type="PANTHER" id="PTHR45825">
    <property type="entry name" value="GRANULE-BOUND STARCH SYNTHASE 1, CHLOROPLASTIC/AMYLOPLASTIC"/>
    <property type="match status" value="1"/>
</dbReference>
<dbReference type="NCBIfam" id="NF001899">
    <property type="entry name" value="PRK00654.1-2"/>
    <property type="match status" value="1"/>
</dbReference>
<gene>
    <name evidence="7 10" type="primary">glgA</name>
    <name evidence="10" type="ORF">ACFSCX_22025</name>
</gene>
<dbReference type="InterPro" id="IPR013534">
    <property type="entry name" value="Starch_synth_cat_dom"/>
</dbReference>
<accession>A0ABW4LWG6</accession>
<keyword evidence="11" id="KW-1185">Reference proteome</keyword>
<keyword evidence="6 7" id="KW-0320">Glycogen biosynthesis</keyword>
<dbReference type="HAMAP" id="MF_00484">
    <property type="entry name" value="Glycogen_synth"/>
    <property type="match status" value="1"/>
</dbReference>
<comment type="pathway">
    <text evidence="7">Glycan biosynthesis; glycogen biosynthesis.</text>
</comment>
<dbReference type="NCBIfam" id="TIGR02095">
    <property type="entry name" value="glgA"/>
    <property type="match status" value="1"/>
</dbReference>
<sequence length="485" mass="56022">MNILFVVSECVPFVKTGGLADVAGSLPIELKQYGANVSVILPKYSRIPRQFVESMNHQNSFTVRVGWREQFVGIDMLELGGITYYFIDNEYYFKRDTLYGHFDDGERFSYFSHAVISFISQLEVKPDIVHCHDWHTAMIPFLIKEVFHFEIRTVFTIHNLHFQGLFPKEILHDLLNIDDSYFTAGSLEFYGMVNFMKAGILASDYITTVSPTYCHEIQTPYFGEKLDGLLRERRESFYGILNGIDYEEYDPAQDPAIPYLYDQYNLMYKEKNKRVLQSHFHLNEDTSVPIIAMITRLTRQKGIELVQHIFQELMQFNVQFIVLGSGDTEYEQFFEKMSHMYPNQVRTYIGFDETLARLIYAGSDMFLMPSKFEPCGLGQLIAMRYGTIPIVRETGGLNDTVTSYNEGEGTGNGFSFTNFNAHDMLYTIHRAISFYHNKDIWLSLMQNAMSEDNSSGRSAFMYNQLYSKLIIPVRGEGYVPKQGAV</sequence>
<protein>
    <recommendedName>
        <fullName evidence="7">Glycogen synthase</fullName>
        <ecNumber evidence="7">2.4.1.21</ecNumber>
    </recommendedName>
    <alternativeName>
        <fullName evidence="7">Starch [bacterial glycogen] synthase</fullName>
    </alternativeName>
</protein>
<proteinExistence type="inferred from homology"/>
<dbReference type="Proteomes" id="UP001597214">
    <property type="component" value="Unassembled WGS sequence"/>
</dbReference>
<dbReference type="EMBL" id="JBHUEM010000054">
    <property type="protein sequence ID" value="MFD1739164.1"/>
    <property type="molecule type" value="Genomic_DNA"/>
</dbReference>
<comment type="similarity">
    <text evidence="3 7">Belongs to the glycosyltransferase 1 family. Bacterial/plant glycogen synthase subfamily.</text>
</comment>
<dbReference type="Pfam" id="PF00534">
    <property type="entry name" value="Glycos_transf_1"/>
    <property type="match status" value="1"/>
</dbReference>
<evidence type="ECO:0000256" key="4">
    <source>
        <dbReference type="ARBA" id="ARBA00022676"/>
    </source>
</evidence>
<dbReference type="InterPro" id="IPR001296">
    <property type="entry name" value="Glyco_trans_1"/>
</dbReference>
<dbReference type="SUPFAM" id="SSF53756">
    <property type="entry name" value="UDP-Glycosyltransferase/glycogen phosphorylase"/>
    <property type="match status" value="1"/>
</dbReference>